<sequence length="70" mass="8049">MEKTQGPTHSPTCLSRGFIEARDHIYDVEVKTLELECMEEGFIRDSDSDEVESELQKAFSLENEDDLKIL</sequence>
<organism evidence="1 2">
    <name type="scientific">Dendrobium chrysotoxum</name>
    <name type="common">Orchid</name>
    <dbReference type="NCBI Taxonomy" id="161865"/>
    <lineage>
        <taxon>Eukaryota</taxon>
        <taxon>Viridiplantae</taxon>
        <taxon>Streptophyta</taxon>
        <taxon>Embryophyta</taxon>
        <taxon>Tracheophyta</taxon>
        <taxon>Spermatophyta</taxon>
        <taxon>Magnoliopsida</taxon>
        <taxon>Liliopsida</taxon>
        <taxon>Asparagales</taxon>
        <taxon>Orchidaceae</taxon>
        <taxon>Epidendroideae</taxon>
        <taxon>Malaxideae</taxon>
        <taxon>Dendrobiinae</taxon>
        <taxon>Dendrobium</taxon>
    </lineage>
</organism>
<name>A0AAV7H4Y3_DENCH</name>
<accession>A0AAV7H4Y3</accession>
<proteinExistence type="predicted"/>
<dbReference type="AlphaFoldDB" id="A0AAV7H4Y3"/>
<protein>
    <submittedName>
        <fullName evidence="1">Uncharacterized protein</fullName>
    </submittedName>
</protein>
<evidence type="ECO:0000313" key="2">
    <source>
        <dbReference type="Proteomes" id="UP000775213"/>
    </source>
</evidence>
<reference evidence="1 2" key="1">
    <citation type="journal article" date="2021" name="Hortic Res">
        <title>Chromosome-scale assembly of the Dendrobium chrysotoxum genome enhances the understanding of orchid evolution.</title>
        <authorList>
            <person name="Zhang Y."/>
            <person name="Zhang G.Q."/>
            <person name="Zhang D."/>
            <person name="Liu X.D."/>
            <person name="Xu X.Y."/>
            <person name="Sun W.H."/>
            <person name="Yu X."/>
            <person name="Zhu X."/>
            <person name="Wang Z.W."/>
            <person name="Zhao X."/>
            <person name="Zhong W.Y."/>
            <person name="Chen H."/>
            <person name="Yin W.L."/>
            <person name="Huang T."/>
            <person name="Niu S.C."/>
            <person name="Liu Z.J."/>
        </authorList>
    </citation>
    <scope>NUCLEOTIDE SEQUENCE [LARGE SCALE GENOMIC DNA]</scope>
    <source>
        <strain evidence="1">Lindl</strain>
    </source>
</reference>
<comment type="caution">
    <text evidence="1">The sequence shown here is derived from an EMBL/GenBank/DDBJ whole genome shotgun (WGS) entry which is preliminary data.</text>
</comment>
<gene>
    <name evidence="1" type="ORF">IEQ34_007529</name>
</gene>
<dbReference type="EMBL" id="JAGFBR010000008">
    <property type="protein sequence ID" value="KAH0462947.1"/>
    <property type="molecule type" value="Genomic_DNA"/>
</dbReference>
<dbReference type="Proteomes" id="UP000775213">
    <property type="component" value="Unassembled WGS sequence"/>
</dbReference>
<keyword evidence="2" id="KW-1185">Reference proteome</keyword>
<evidence type="ECO:0000313" key="1">
    <source>
        <dbReference type="EMBL" id="KAH0462947.1"/>
    </source>
</evidence>